<dbReference type="GO" id="GO:0008237">
    <property type="term" value="F:metallopeptidase activity"/>
    <property type="evidence" value="ECO:0007669"/>
    <property type="project" value="UniProtKB-KW"/>
</dbReference>
<evidence type="ECO:0000256" key="10">
    <source>
        <dbReference type="ARBA" id="ARBA00023049"/>
    </source>
</evidence>
<reference evidence="15 16" key="1">
    <citation type="submission" date="2024-06" db="EMBL/GenBank/DDBJ databases">
        <authorList>
            <person name="Lee S.D."/>
        </authorList>
    </citation>
    <scope>NUCLEOTIDE SEQUENCE [LARGE SCALE GENOMIC DNA]</scope>
    <source>
        <strain evidence="15 16">N1-10</strain>
    </source>
</reference>
<dbReference type="EMBL" id="JBEUKS010000011">
    <property type="protein sequence ID" value="MFC1442113.1"/>
    <property type="molecule type" value="Genomic_DNA"/>
</dbReference>
<keyword evidence="11 13" id="KW-0472">Membrane</keyword>
<evidence type="ECO:0000256" key="6">
    <source>
        <dbReference type="ARBA" id="ARBA00022723"/>
    </source>
</evidence>
<evidence type="ECO:0000256" key="7">
    <source>
        <dbReference type="ARBA" id="ARBA00022801"/>
    </source>
</evidence>
<protein>
    <submittedName>
        <fullName evidence="15">M48 family metalloprotease</fullName>
        <ecNumber evidence="15">3.4.24.-</ecNumber>
    </submittedName>
</protein>
<evidence type="ECO:0000313" key="16">
    <source>
        <dbReference type="Proteomes" id="UP001592581"/>
    </source>
</evidence>
<evidence type="ECO:0000256" key="4">
    <source>
        <dbReference type="ARBA" id="ARBA00022670"/>
    </source>
</evidence>
<comment type="caution">
    <text evidence="15">The sequence shown here is derived from an EMBL/GenBank/DDBJ whole genome shotgun (WGS) entry which is preliminary data.</text>
</comment>
<dbReference type="Gene3D" id="3.30.2010.10">
    <property type="entry name" value="Metalloproteases ('zincins'), catalytic domain"/>
    <property type="match status" value="1"/>
</dbReference>
<accession>A0ABV6XV13</accession>
<comment type="cofactor">
    <cofactor evidence="1">
        <name>Zn(2+)</name>
        <dbReference type="ChEBI" id="CHEBI:29105"/>
    </cofactor>
</comment>
<keyword evidence="4" id="KW-0645">Protease</keyword>
<dbReference type="InterPro" id="IPR050083">
    <property type="entry name" value="HtpX_protease"/>
</dbReference>
<keyword evidence="16" id="KW-1185">Reference proteome</keyword>
<dbReference type="CDD" id="cd07328">
    <property type="entry name" value="M48_Ste24p_like"/>
    <property type="match status" value="1"/>
</dbReference>
<name>A0ABV6XV13_9ACTN</name>
<keyword evidence="10 15" id="KW-0482">Metalloprotease</keyword>
<keyword evidence="7 15" id="KW-0378">Hydrolase</keyword>
<dbReference type="Pfam" id="PF01435">
    <property type="entry name" value="Peptidase_M48"/>
    <property type="match status" value="1"/>
</dbReference>
<evidence type="ECO:0000256" key="12">
    <source>
        <dbReference type="SAM" id="MobiDB-lite"/>
    </source>
</evidence>
<evidence type="ECO:0000256" key="5">
    <source>
        <dbReference type="ARBA" id="ARBA00022692"/>
    </source>
</evidence>
<evidence type="ECO:0000256" key="1">
    <source>
        <dbReference type="ARBA" id="ARBA00001947"/>
    </source>
</evidence>
<evidence type="ECO:0000259" key="14">
    <source>
        <dbReference type="Pfam" id="PF01435"/>
    </source>
</evidence>
<proteinExistence type="predicted"/>
<keyword evidence="9 13" id="KW-1133">Transmembrane helix</keyword>
<feature type="compositionally biased region" description="Basic and acidic residues" evidence="12">
    <location>
        <begin position="285"/>
        <end position="302"/>
    </location>
</feature>
<dbReference type="PANTHER" id="PTHR43221">
    <property type="entry name" value="PROTEASE HTPX"/>
    <property type="match status" value="1"/>
</dbReference>
<sequence length="507" mass="55145">MRASLPAVRALALLLGFYLITVGALAAIVGLDIGLTAASNHQGGPALVETWGVSLVLAYPLVRGLLVGLSGSRTRRSGVRVRPGDQPRLWQRVERTAQAMGVRPPAEIWLVDHPQAAVSQDSRLLGLVPGRRRMVLGLPLLHGLTASELDAVVAHELGHFAHGDTRLSALTTRNRAGLQQVLSRYSSEDGGPGQWLNGVFAGYARFCLRSSQATARRQELAADAAAARFAGPDALIGALRATVTMPRAHHGYLIGFRDIGRELGLAPQADQVYPGFQAFLQTDSWRQERDRLTDDPPRERQSPYDSHPPMAERIERLRQLPARDASAADPTPAHTLLDRPTETCAMVVASRPGAADQREVDWDTLAAAAGRAELDRETAGLRDAARAILRRRPDQLPALLDAVDEGRWKEIADWMPREGMSRTVSSDAGRSMTESAAADALYSWALTTLVDQDRGRWLLNWDQGHHLDLDPGLDATLGPALDTALDPGARDTTPLRRLLRLDQQVSP</sequence>
<dbReference type="RefSeq" id="WP_380567106.1">
    <property type="nucleotide sequence ID" value="NZ_JBEUKS010000011.1"/>
</dbReference>
<comment type="subcellular location">
    <subcellularLocation>
        <location evidence="2">Cell membrane</location>
        <topology evidence="2">Multi-pass membrane protein</topology>
    </subcellularLocation>
</comment>
<evidence type="ECO:0000256" key="2">
    <source>
        <dbReference type="ARBA" id="ARBA00004651"/>
    </source>
</evidence>
<dbReference type="PANTHER" id="PTHR43221:SF1">
    <property type="entry name" value="PROTEASE HTPX"/>
    <property type="match status" value="1"/>
</dbReference>
<evidence type="ECO:0000256" key="13">
    <source>
        <dbReference type="SAM" id="Phobius"/>
    </source>
</evidence>
<evidence type="ECO:0000256" key="3">
    <source>
        <dbReference type="ARBA" id="ARBA00022475"/>
    </source>
</evidence>
<feature type="region of interest" description="Disordered" evidence="12">
    <location>
        <begin position="284"/>
        <end position="311"/>
    </location>
</feature>
<organism evidence="15 16">
    <name type="scientific">Streptacidiphilus jeojiensis</name>
    <dbReference type="NCBI Taxonomy" id="3229225"/>
    <lineage>
        <taxon>Bacteria</taxon>
        <taxon>Bacillati</taxon>
        <taxon>Actinomycetota</taxon>
        <taxon>Actinomycetes</taxon>
        <taxon>Kitasatosporales</taxon>
        <taxon>Streptomycetaceae</taxon>
        <taxon>Streptacidiphilus</taxon>
    </lineage>
</organism>
<keyword evidence="6" id="KW-0479">Metal-binding</keyword>
<dbReference type="InterPro" id="IPR001915">
    <property type="entry name" value="Peptidase_M48"/>
</dbReference>
<evidence type="ECO:0000256" key="9">
    <source>
        <dbReference type="ARBA" id="ARBA00022989"/>
    </source>
</evidence>
<evidence type="ECO:0000256" key="11">
    <source>
        <dbReference type="ARBA" id="ARBA00023136"/>
    </source>
</evidence>
<keyword evidence="5 13" id="KW-0812">Transmembrane</keyword>
<feature type="transmembrane region" description="Helical" evidence="13">
    <location>
        <begin position="50"/>
        <end position="70"/>
    </location>
</feature>
<evidence type="ECO:0000313" key="15">
    <source>
        <dbReference type="EMBL" id="MFC1442113.1"/>
    </source>
</evidence>
<keyword evidence="3" id="KW-1003">Cell membrane</keyword>
<evidence type="ECO:0000256" key="8">
    <source>
        <dbReference type="ARBA" id="ARBA00022833"/>
    </source>
</evidence>
<dbReference type="Proteomes" id="UP001592581">
    <property type="component" value="Unassembled WGS sequence"/>
</dbReference>
<dbReference type="EC" id="3.4.24.-" evidence="15"/>
<feature type="domain" description="Peptidase M48" evidence="14">
    <location>
        <begin position="85"/>
        <end position="319"/>
    </location>
</feature>
<gene>
    <name evidence="15" type="ORF">ABUW04_28060</name>
</gene>
<keyword evidence="8" id="KW-0862">Zinc</keyword>